<dbReference type="OrthoDB" id="7698527at2759"/>
<proteinExistence type="predicted"/>
<evidence type="ECO:0000313" key="3">
    <source>
        <dbReference type="Proteomes" id="UP000249723"/>
    </source>
</evidence>
<sequence>MGLPWKTMDLLVRLLLGDALLDPPLPPALINRISPRCVLTTTQPTLVLRHVYERARRAAVQNGEGQRRPRRTRTALKPLKPQVSIRDYLGPQTAVSKSSGHVSTCGSQGKVRLPPLPSPIPSIEIYLKARIANARSYNNALSFTSLAAHIDQTRLGTLGPPVFRVFGRLYYRLGPAVNQRPATAQTRLIEPAEATDTRLGPDGADTRRQRSTLIKLESMLHTVGASVSARW</sequence>
<organism evidence="2 3">
    <name type="scientific">Microbotryum saponariae</name>
    <dbReference type="NCBI Taxonomy" id="289078"/>
    <lineage>
        <taxon>Eukaryota</taxon>
        <taxon>Fungi</taxon>
        <taxon>Dikarya</taxon>
        <taxon>Basidiomycota</taxon>
        <taxon>Pucciniomycotina</taxon>
        <taxon>Microbotryomycetes</taxon>
        <taxon>Microbotryales</taxon>
        <taxon>Microbotryaceae</taxon>
        <taxon>Microbotryum</taxon>
    </lineage>
</organism>
<feature type="chain" id="PRO_5030060283" evidence="1">
    <location>
        <begin position="22"/>
        <end position="231"/>
    </location>
</feature>
<protein>
    <submittedName>
        <fullName evidence="2">BZ3500_MvSof-1268-A1-R1_Chr3-1g06094 protein</fullName>
    </submittedName>
</protein>
<dbReference type="AlphaFoldDB" id="A0A2X0LT87"/>
<accession>A0A2X0LT87</accession>
<gene>
    <name evidence="2" type="ORF">BZ3500_MVSOF-1268-A1-R1_CHR3-1G06094</name>
</gene>
<evidence type="ECO:0000256" key="1">
    <source>
        <dbReference type="SAM" id="SignalP"/>
    </source>
</evidence>
<reference evidence="3" key="1">
    <citation type="submission" date="2016-10" db="EMBL/GenBank/DDBJ databases">
        <authorList>
            <person name="Jeantristanb JTB J.-T."/>
            <person name="Ricardo R."/>
        </authorList>
    </citation>
    <scope>NUCLEOTIDE SEQUENCE [LARGE SCALE GENOMIC DNA]</scope>
</reference>
<dbReference type="STRING" id="289078.A0A2X0LT87"/>
<keyword evidence="1" id="KW-0732">Signal</keyword>
<name>A0A2X0LT87_9BASI</name>
<evidence type="ECO:0000313" key="2">
    <source>
        <dbReference type="EMBL" id="SCZ99555.1"/>
    </source>
</evidence>
<dbReference type="EMBL" id="FMWP01000096">
    <property type="protein sequence ID" value="SCZ99555.1"/>
    <property type="molecule type" value="Genomic_DNA"/>
</dbReference>
<keyword evidence="3" id="KW-1185">Reference proteome</keyword>
<feature type="signal peptide" evidence="1">
    <location>
        <begin position="1"/>
        <end position="21"/>
    </location>
</feature>
<dbReference type="Proteomes" id="UP000249723">
    <property type="component" value="Unassembled WGS sequence"/>
</dbReference>